<proteinExistence type="predicted"/>
<dbReference type="GO" id="GO:0010521">
    <property type="term" value="F:telomerase inhibitor activity"/>
    <property type="evidence" value="ECO:0007669"/>
    <property type="project" value="TreeGrafter"/>
</dbReference>
<reference evidence="1" key="2">
    <citation type="submission" date="2020-08" db="EMBL/GenBank/DDBJ databases">
        <title>Plant Genome Project.</title>
        <authorList>
            <person name="Zhang R.-G."/>
        </authorList>
    </citation>
    <scope>NUCLEOTIDE SEQUENCE</scope>
    <source>
        <strain evidence="1">Huo1</strain>
        <tissue evidence="1">Leaf</tissue>
    </source>
</reference>
<protein>
    <recommendedName>
        <fullName evidence="3">CST complex subunit TEN1</fullName>
    </recommendedName>
</protein>
<accession>A0A8X8YG92</accession>
<dbReference type="PANTHER" id="PTHR33905">
    <property type="entry name" value="CST COMPLEX SUBUNIT TEN1"/>
    <property type="match status" value="1"/>
</dbReference>
<dbReference type="EMBL" id="PNBA02000003">
    <property type="protein sequence ID" value="KAG6431320.1"/>
    <property type="molecule type" value="Genomic_DNA"/>
</dbReference>
<dbReference type="AlphaFoldDB" id="A0A8X8YG92"/>
<organism evidence="1">
    <name type="scientific">Salvia splendens</name>
    <name type="common">Scarlet sage</name>
    <dbReference type="NCBI Taxonomy" id="180675"/>
    <lineage>
        <taxon>Eukaryota</taxon>
        <taxon>Viridiplantae</taxon>
        <taxon>Streptophyta</taxon>
        <taxon>Embryophyta</taxon>
        <taxon>Tracheophyta</taxon>
        <taxon>Spermatophyta</taxon>
        <taxon>Magnoliopsida</taxon>
        <taxon>eudicotyledons</taxon>
        <taxon>Gunneridae</taxon>
        <taxon>Pentapetalae</taxon>
        <taxon>asterids</taxon>
        <taxon>lamiids</taxon>
        <taxon>Lamiales</taxon>
        <taxon>Lamiaceae</taxon>
        <taxon>Nepetoideae</taxon>
        <taxon>Mentheae</taxon>
        <taxon>Salviinae</taxon>
        <taxon>Salvia</taxon>
        <taxon>Salvia subgen. Calosphace</taxon>
        <taxon>core Calosphace</taxon>
    </lineage>
</organism>
<evidence type="ECO:0000313" key="2">
    <source>
        <dbReference type="Proteomes" id="UP000298416"/>
    </source>
</evidence>
<evidence type="ECO:0000313" key="1">
    <source>
        <dbReference type="EMBL" id="KAG6431320.1"/>
    </source>
</evidence>
<dbReference type="GO" id="GO:0003697">
    <property type="term" value="F:single-stranded DNA binding"/>
    <property type="evidence" value="ECO:0007669"/>
    <property type="project" value="InterPro"/>
</dbReference>
<reference evidence="1" key="1">
    <citation type="submission" date="2018-01" db="EMBL/GenBank/DDBJ databases">
        <authorList>
            <person name="Mao J.F."/>
        </authorList>
    </citation>
    <scope>NUCLEOTIDE SEQUENCE</scope>
    <source>
        <strain evidence="1">Huo1</strain>
        <tissue evidence="1">Leaf</tissue>
    </source>
</reference>
<dbReference type="InterPro" id="IPR012340">
    <property type="entry name" value="NA-bd_OB-fold"/>
</dbReference>
<dbReference type="InterPro" id="IPR029146">
    <property type="entry name" value="Ten1_animal_plant"/>
</dbReference>
<keyword evidence="2" id="KW-1185">Reference proteome</keyword>
<dbReference type="Proteomes" id="UP000298416">
    <property type="component" value="Unassembled WGS sequence"/>
</dbReference>
<dbReference type="GO" id="GO:1990879">
    <property type="term" value="C:CST complex"/>
    <property type="evidence" value="ECO:0007669"/>
    <property type="project" value="InterPro"/>
</dbReference>
<dbReference type="GO" id="GO:0042162">
    <property type="term" value="F:telomeric DNA binding"/>
    <property type="evidence" value="ECO:0007669"/>
    <property type="project" value="TreeGrafter"/>
</dbReference>
<dbReference type="Gene3D" id="2.40.50.140">
    <property type="entry name" value="Nucleic acid-binding proteins"/>
    <property type="match status" value="1"/>
</dbReference>
<comment type="caution">
    <text evidence="1">The sequence shown here is derived from an EMBL/GenBank/DDBJ whole genome shotgun (WGS) entry which is preliminary data.</text>
</comment>
<gene>
    <name evidence="1" type="ORF">SASPL_109399</name>
</gene>
<dbReference type="Pfam" id="PF15490">
    <property type="entry name" value="Ten1_2"/>
    <property type="match status" value="1"/>
</dbReference>
<dbReference type="PANTHER" id="PTHR33905:SF1">
    <property type="entry name" value="CST COMPLEX SUBUNIT TEN1"/>
    <property type="match status" value="1"/>
</dbReference>
<name>A0A8X8YG92_SALSN</name>
<dbReference type="GO" id="GO:0032211">
    <property type="term" value="P:negative regulation of telomere maintenance via telomerase"/>
    <property type="evidence" value="ECO:0007669"/>
    <property type="project" value="TreeGrafter"/>
</dbReference>
<sequence>MDASTISAGALVRLQELNPSSANFKQGASFRVIGKASKFGILKCLLRYKSSLYQFIGELQIEPNNEGILKARVGRNVDGLDINLYHQTMQLERQFQAEQADIRTS</sequence>
<evidence type="ECO:0008006" key="3">
    <source>
        <dbReference type="Google" id="ProtNLM"/>
    </source>
</evidence>